<evidence type="ECO:0000313" key="5">
    <source>
        <dbReference type="Proteomes" id="UP000319927"/>
    </source>
</evidence>
<proteinExistence type="predicted"/>
<dbReference type="GO" id="GO:0003677">
    <property type="term" value="F:DNA binding"/>
    <property type="evidence" value="ECO:0007669"/>
    <property type="project" value="InterPro"/>
</dbReference>
<dbReference type="CDD" id="cd06170">
    <property type="entry name" value="LuxR_C_like"/>
    <property type="match status" value="1"/>
</dbReference>
<dbReference type="SMART" id="SM00421">
    <property type="entry name" value="HTH_LUXR"/>
    <property type="match status" value="1"/>
</dbReference>
<dbReference type="Gene3D" id="3.40.50.300">
    <property type="entry name" value="P-loop containing nucleotide triphosphate hydrolases"/>
    <property type="match status" value="1"/>
</dbReference>
<gene>
    <name evidence="4" type="ORF">FHX75_111252</name>
</gene>
<dbReference type="SUPFAM" id="SSF46894">
    <property type="entry name" value="C-terminal effector domain of the bipartite response regulators"/>
    <property type="match status" value="1"/>
</dbReference>
<dbReference type="PRINTS" id="PR00038">
    <property type="entry name" value="HTHLUXR"/>
</dbReference>
<dbReference type="InterPro" id="IPR016032">
    <property type="entry name" value="Sig_transdc_resp-reg_C-effctor"/>
</dbReference>
<accession>A0A561WW90</accession>
<organism evidence="4 5">
    <name type="scientific">Micromonospora palomenae</name>
    <dbReference type="NCBI Taxonomy" id="1461247"/>
    <lineage>
        <taxon>Bacteria</taxon>
        <taxon>Bacillati</taxon>
        <taxon>Actinomycetota</taxon>
        <taxon>Actinomycetes</taxon>
        <taxon>Micromonosporales</taxon>
        <taxon>Micromonosporaceae</taxon>
        <taxon>Micromonospora</taxon>
    </lineage>
</organism>
<dbReference type="InterPro" id="IPR036388">
    <property type="entry name" value="WH-like_DNA-bd_sf"/>
</dbReference>
<dbReference type="InterPro" id="IPR000792">
    <property type="entry name" value="Tscrpt_reg_LuxR_C"/>
</dbReference>
<dbReference type="Proteomes" id="UP000319927">
    <property type="component" value="Unassembled WGS sequence"/>
</dbReference>
<dbReference type="AlphaFoldDB" id="A0A561WW90"/>
<evidence type="ECO:0000256" key="1">
    <source>
        <dbReference type="ARBA" id="ARBA00022741"/>
    </source>
</evidence>
<dbReference type="InterPro" id="IPR041664">
    <property type="entry name" value="AAA_16"/>
</dbReference>
<dbReference type="InterPro" id="IPR027417">
    <property type="entry name" value="P-loop_NTPase"/>
</dbReference>
<dbReference type="PANTHER" id="PTHR16305:SF35">
    <property type="entry name" value="TRANSCRIPTIONAL ACTIVATOR DOMAIN"/>
    <property type="match status" value="1"/>
</dbReference>
<keyword evidence="2" id="KW-0067">ATP-binding</keyword>
<dbReference type="PROSITE" id="PS50043">
    <property type="entry name" value="HTH_LUXR_2"/>
    <property type="match status" value="1"/>
</dbReference>
<dbReference type="InterPro" id="IPR011990">
    <property type="entry name" value="TPR-like_helical_dom_sf"/>
</dbReference>
<dbReference type="EMBL" id="VIXA01000001">
    <property type="protein sequence ID" value="TWG28101.1"/>
    <property type="molecule type" value="Genomic_DNA"/>
</dbReference>
<name>A0A561WW90_9ACTN</name>
<dbReference type="GO" id="GO:0005524">
    <property type="term" value="F:ATP binding"/>
    <property type="evidence" value="ECO:0007669"/>
    <property type="project" value="UniProtKB-KW"/>
</dbReference>
<dbReference type="Gene3D" id="1.25.40.10">
    <property type="entry name" value="Tetratricopeptide repeat domain"/>
    <property type="match status" value="1"/>
</dbReference>
<dbReference type="SUPFAM" id="SSF52540">
    <property type="entry name" value="P-loop containing nucleoside triphosphate hydrolases"/>
    <property type="match status" value="1"/>
</dbReference>
<dbReference type="GO" id="GO:0005737">
    <property type="term" value="C:cytoplasm"/>
    <property type="evidence" value="ECO:0007669"/>
    <property type="project" value="TreeGrafter"/>
</dbReference>
<dbReference type="Pfam" id="PF00196">
    <property type="entry name" value="GerE"/>
    <property type="match status" value="1"/>
</dbReference>
<dbReference type="PANTHER" id="PTHR16305">
    <property type="entry name" value="TESTICULAR SOLUBLE ADENYLYL CYCLASE"/>
    <property type="match status" value="1"/>
</dbReference>
<reference evidence="4 5" key="1">
    <citation type="submission" date="2019-06" db="EMBL/GenBank/DDBJ databases">
        <title>Sequencing the genomes of 1000 actinobacteria strains.</title>
        <authorList>
            <person name="Klenk H.-P."/>
        </authorList>
    </citation>
    <scope>NUCLEOTIDE SEQUENCE [LARGE SCALE GENOMIC DNA]</scope>
    <source>
        <strain evidence="4 5">DSM 102131</strain>
    </source>
</reference>
<evidence type="ECO:0000256" key="2">
    <source>
        <dbReference type="ARBA" id="ARBA00022840"/>
    </source>
</evidence>
<dbReference type="GO" id="GO:0004016">
    <property type="term" value="F:adenylate cyclase activity"/>
    <property type="evidence" value="ECO:0007669"/>
    <property type="project" value="TreeGrafter"/>
</dbReference>
<sequence length="937" mass="99788">MVTGPDATSGGAGSRLIGREADVGSLRAFVDRAVSTGSALVLTGEAGVGKTALLESASQHAAETGTRVLRAAGAQFEADLSYAGLNQLLYPLLDDIGRLAAAHRAALTVALGLSGGSPPEPLALSRAVLDLLHQAAGERGLLIVVDDLPWIDRASSVTLTSIAHRLAGSRIAFLAARRSGEEGFFDRTGIDEYEVDPLDNAASAALLTDRFPALAAPVRQRLVAEAQGNPLALLELPASLTGPQRTAQNRLPPLLPLSRRLQNMFASRIANLPAPTRRLLLTAVLDGTGDLGVLGSAAVGHPSANLAPAERAHLLQLDRDENRLLFRHPLTRSAVVQLSTSEERREAHRWLADHYQDQTDRRAWHLVEAAVMPDPEVASLLEGVADATLQRGDAVGAVTALLRAVDVSPRGRERSRRTAEAAYLGANITGDLHRATRLLDEIRRTDPGRASSMASAIAASSLLLNGDGDVDTAHRLLVGALEMESDVDLAEEKNLVEALHMLLLVCLFGGRPELYAPFDAAVSRLGSRTPELLWITSRTVADPARTAPEALDRLDAMLSGVESEVNPSRIVRIGIACAYVDRLVSCRAALWRVVESGRTGGAVASGIEALFLLGNDGFFAGEWDRTLAAIEEGLELCADHGYRVLTWPGVFLRGLIHAARGRTDVASSLADEMTGWATPRGVALVQCYAAHVRALAAFGEGDVEAAYQHAAAVSPAGVLASHNAHAMWLVLDLTEAAARTNRHREAAAHAAAAREAGIAAISPRLALLVAAAAAVAAPAGRDVELFEEALSVPGTQRWPFDLARVHLIYGERLRRMKATTESRRHLTQARETFQRLEAEPWVERASAELRATGLAIPTGVATHLPVLTPQQQQIALLAARGMTNKQIGARLALSPRTVATHLYQLFPKLGVTSRAGLRDALTELSAKEIGERPREGE</sequence>
<evidence type="ECO:0000313" key="4">
    <source>
        <dbReference type="EMBL" id="TWG28101.1"/>
    </source>
</evidence>
<comment type="caution">
    <text evidence="4">The sequence shown here is derived from an EMBL/GenBank/DDBJ whole genome shotgun (WGS) entry which is preliminary data.</text>
</comment>
<evidence type="ECO:0000259" key="3">
    <source>
        <dbReference type="PROSITE" id="PS50043"/>
    </source>
</evidence>
<dbReference type="Pfam" id="PF13191">
    <property type="entry name" value="AAA_16"/>
    <property type="match status" value="1"/>
</dbReference>
<keyword evidence="1" id="KW-0547">Nucleotide-binding</keyword>
<dbReference type="GO" id="GO:0006355">
    <property type="term" value="P:regulation of DNA-templated transcription"/>
    <property type="evidence" value="ECO:0007669"/>
    <property type="project" value="InterPro"/>
</dbReference>
<keyword evidence="5" id="KW-1185">Reference proteome</keyword>
<feature type="domain" description="HTH luxR-type" evidence="3">
    <location>
        <begin position="860"/>
        <end position="925"/>
    </location>
</feature>
<dbReference type="Gene3D" id="1.10.10.10">
    <property type="entry name" value="Winged helix-like DNA-binding domain superfamily/Winged helix DNA-binding domain"/>
    <property type="match status" value="1"/>
</dbReference>
<protein>
    <submittedName>
        <fullName evidence="4">Putative ATPase</fullName>
    </submittedName>
</protein>